<reference evidence="1 2" key="1">
    <citation type="submission" date="2019-04" db="EMBL/GenBank/DDBJ databases">
        <title>Crypto-aerobic microbial life in anoxic (sulfidic) marine sediments.</title>
        <authorList>
            <person name="Bhattacharya S."/>
            <person name="Roy C."/>
            <person name="Mondal N."/>
            <person name="Sarkar J."/>
            <person name="Mandal S."/>
            <person name="Rameez M.J."/>
            <person name="Ghosh W."/>
        </authorList>
    </citation>
    <scope>NUCLEOTIDE SEQUENCE [LARGE SCALE GENOMIC DNA]</scope>
    <source>
        <strain evidence="1 2">SBBC</strain>
    </source>
</reference>
<evidence type="ECO:0000313" key="2">
    <source>
        <dbReference type="Proteomes" id="UP000306340"/>
    </source>
</evidence>
<dbReference type="Proteomes" id="UP000306340">
    <property type="component" value="Unassembled WGS sequence"/>
</dbReference>
<sequence>MAAFAKDRHKRACRMLGYALTLDDPGTWGQTTLILSHRLTGMELVSLAFAAMRALEPDAREAVFTAAQWGQA</sequence>
<dbReference type="EMBL" id="SWAU01000001">
    <property type="protein sequence ID" value="TKA98556.1"/>
    <property type="molecule type" value="Genomic_DNA"/>
</dbReference>
<proteinExistence type="predicted"/>
<dbReference type="AlphaFoldDB" id="A0A4U0Z5J0"/>
<evidence type="ECO:0000313" key="1">
    <source>
        <dbReference type="EMBL" id="TKA98556.1"/>
    </source>
</evidence>
<accession>A0A4U0Z5J0</accession>
<gene>
    <name evidence="1" type="ORF">FAZ78_00425</name>
</gene>
<protein>
    <submittedName>
        <fullName evidence="1">Uncharacterized protein</fullName>
    </submittedName>
</protein>
<dbReference type="RefSeq" id="WP_136790822.1">
    <property type="nucleotide sequence ID" value="NZ_SWAU01000001.1"/>
</dbReference>
<organism evidence="1 2">
    <name type="scientific">Cereibacter changlensis</name>
    <dbReference type="NCBI Taxonomy" id="402884"/>
    <lineage>
        <taxon>Bacteria</taxon>
        <taxon>Pseudomonadati</taxon>
        <taxon>Pseudomonadota</taxon>
        <taxon>Alphaproteobacteria</taxon>
        <taxon>Rhodobacterales</taxon>
        <taxon>Paracoccaceae</taxon>
        <taxon>Cereibacter</taxon>
    </lineage>
</organism>
<comment type="caution">
    <text evidence="1">The sequence shown here is derived from an EMBL/GenBank/DDBJ whole genome shotgun (WGS) entry which is preliminary data.</text>
</comment>
<name>A0A4U0Z5J0_9RHOB</name>